<dbReference type="PRINTS" id="PR00352">
    <property type="entry name" value="3FE4SFRDOXIN"/>
</dbReference>
<reference evidence="9 10" key="1">
    <citation type="submission" date="2018-10" db="EMBL/GenBank/DDBJ databases">
        <title>Isolation of pseudouridimycin from Streptomyces albus DSM 40763.</title>
        <authorList>
            <person name="Rosenqvist P."/>
            <person name="Metsae-Ketelae M."/>
            <person name="Virta P."/>
        </authorList>
    </citation>
    <scope>NUCLEOTIDE SEQUENCE [LARGE SCALE GENOMIC DNA]</scope>
    <source>
        <strain evidence="9 10">DSM 40763</strain>
    </source>
</reference>
<gene>
    <name evidence="9" type="ORF">D8771_28430</name>
</gene>
<evidence type="ECO:0000256" key="7">
    <source>
        <dbReference type="ARBA" id="ARBA00023291"/>
    </source>
</evidence>
<keyword evidence="6 8" id="KW-0411">Iron-sulfur</keyword>
<dbReference type="GO" id="GO:0009055">
    <property type="term" value="F:electron transfer activity"/>
    <property type="evidence" value="ECO:0007669"/>
    <property type="project" value="UniProtKB-UniRule"/>
</dbReference>
<name>A0A6C1BVJ0_9ACTN</name>
<organism evidence="9 10">
    <name type="scientific">Streptomyces albus</name>
    <dbReference type="NCBI Taxonomy" id="1888"/>
    <lineage>
        <taxon>Bacteria</taxon>
        <taxon>Bacillati</taxon>
        <taxon>Actinomycetota</taxon>
        <taxon>Actinomycetes</taxon>
        <taxon>Kitasatosporales</taxon>
        <taxon>Streptomycetaceae</taxon>
        <taxon>Streptomyces</taxon>
    </lineage>
</organism>
<dbReference type="InterPro" id="IPR001080">
    <property type="entry name" value="3Fe4S_ferredoxin"/>
</dbReference>
<evidence type="ECO:0000256" key="2">
    <source>
        <dbReference type="ARBA" id="ARBA00022448"/>
    </source>
</evidence>
<dbReference type="InterPro" id="IPR017896">
    <property type="entry name" value="4Fe4S_Fe-S-bd"/>
</dbReference>
<evidence type="ECO:0000256" key="8">
    <source>
        <dbReference type="RuleBase" id="RU368020"/>
    </source>
</evidence>
<evidence type="ECO:0000256" key="4">
    <source>
        <dbReference type="ARBA" id="ARBA00022982"/>
    </source>
</evidence>
<dbReference type="PROSITE" id="PS51379">
    <property type="entry name" value="4FE4S_FER_2"/>
    <property type="match status" value="1"/>
</dbReference>
<evidence type="ECO:0000256" key="1">
    <source>
        <dbReference type="ARBA" id="ARBA00001927"/>
    </source>
</evidence>
<accession>A0A6C1BVJ0</accession>
<keyword evidence="3 8" id="KW-0479">Metal-binding</keyword>
<evidence type="ECO:0000313" key="9">
    <source>
        <dbReference type="EMBL" id="TGG76875.1"/>
    </source>
</evidence>
<protein>
    <recommendedName>
        <fullName evidence="8">Ferredoxin</fullName>
    </recommendedName>
</protein>
<dbReference type="PANTHER" id="PTHR36923">
    <property type="entry name" value="FERREDOXIN"/>
    <property type="match status" value="1"/>
</dbReference>
<comment type="function">
    <text evidence="8">Ferredoxins are iron-sulfur proteins that transfer electrons in a wide variety of metabolic reactions.</text>
</comment>
<dbReference type="RefSeq" id="WP_031175095.1">
    <property type="nucleotide sequence ID" value="NZ_BBQG01000010.1"/>
</dbReference>
<dbReference type="Pfam" id="PF13370">
    <property type="entry name" value="Fer4_13"/>
    <property type="match status" value="1"/>
</dbReference>
<evidence type="ECO:0000313" key="10">
    <source>
        <dbReference type="Proteomes" id="UP000298111"/>
    </source>
</evidence>
<evidence type="ECO:0000256" key="6">
    <source>
        <dbReference type="ARBA" id="ARBA00023014"/>
    </source>
</evidence>
<dbReference type="Proteomes" id="UP000298111">
    <property type="component" value="Unassembled WGS sequence"/>
</dbReference>
<comment type="cofactor">
    <cofactor evidence="1">
        <name>[3Fe-4S] cluster</name>
        <dbReference type="ChEBI" id="CHEBI:21137"/>
    </cofactor>
</comment>
<keyword evidence="2 8" id="KW-0813">Transport</keyword>
<dbReference type="EMBL" id="RCIY01000101">
    <property type="protein sequence ID" value="TGG76875.1"/>
    <property type="molecule type" value="Genomic_DNA"/>
</dbReference>
<dbReference type="SUPFAM" id="SSF54862">
    <property type="entry name" value="4Fe-4S ferredoxins"/>
    <property type="match status" value="1"/>
</dbReference>
<dbReference type="AlphaFoldDB" id="A0A6C1BVJ0"/>
<proteinExistence type="predicted"/>
<dbReference type="GeneID" id="75185746"/>
<keyword evidence="4 8" id="KW-0249">Electron transport</keyword>
<comment type="caution">
    <text evidence="9">The sequence shown here is derived from an EMBL/GenBank/DDBJ whole genome shotgun (WGS) entry which is preliminary data.</text>
</comment>
<dbReference type="PANTHER" id="PTHR36923:SF3">
    <property type="entry name" value="FERREDOXIN"/>
    <property type="match status" value="1"/>
</dbReference>
<dbReference type="GO" id="GO:0051538">
    <property type="term" value="F:3 iron, 4 sulfur cluster binding"/>
    <property type="evidence" value="ECO:0007669"/>
    <property type="project" value="UniProtKB-KW"/>
</dbReference>
<evidence type="ECO:0000256" key="5">
    <source>
        <dbReference type="ARBA" id="ARBA00023004"/>
    </source>
</evidence>
<dbReference type="InterPro" id="IPR051269">
    <property type="entry name" value="Fe-S_cluster_ET"/>
</dbReference>
<sequence>MRIVVDREKCTSCGSCAMYSPELFDQDEKDGRVLLIVERPSGSQEKEVREATLRCPTGAIELVEE</sequence>
<dbReference type="Gene3D" id="3.30.70.20">
    <property type="match status" value="1"/>
</dbReference>
<keyword evidence="7" id="KW-0003">3Fe-4S</keyword>
<evidence type="ECO:0000256" key="3">
    <source>
        <dbReference type="ARBA" id="ARBA00022723"/>
    </source>
</evidence>
<dbReference type="GO" id="GO:0005506">
    <property type="term" value="F:iron ion binding"/>
    <property type="evidence" value="ECO:0007669"/>
    <property type="project" value="UniProtKB-UniRule"/>
</dbReference>
<keyword evidence="5 8" id="KW-0408">Iron</keyword>